<keyword evidence="1" id="KW-0472">Membrane</keyword>
<name>A0A0M0LH01_9BACI</name>
<evidence type="ECO:0008006" key="4">
    <source>
        <dbReference type="Google" id="ProtNLM"/>
    </source>
</evidence>
<keyword evidence="1" id="KW-1133">Transmembrane helix</keyword>
<reference evidence="3" key="1">
    <citation type="submission" date="2015-08" db="EMBL/GenBank/DDBJ databases">
        <title>Fjat-14210 dsm16467.</title>
        <authorList>
            <person name="Liu B."/>
            <person name="Wang J."/>
            <person name="Zhu Y."/>
            <person name="Liu G."/>
            <person name="Chen Q."/>
            <person name="Chen Z."/>
            <person name="Lan J."/>
            <person name="Che J."/>
            <person name="Ge C."/>
            <person name="Shi H."/>
            <person name="Pan Z."/>
            <person name="Liu X."/>
        </authorList>
    </citation>
    <scope>NUCLEOTIDE SEQUENCE [LARGE SCALE GENOMIC DNA]</scope>
    <source>
        <strain evidence="3">DSM 16467</strain>
    </source>
</reference>
<dbReference type="STRING" id="284581.AMD01_01000"/>
<gene>
    <name evidence="2" type="ORF">AMD01_01000</name>
</gene>
<dbReference type="AlphaFoldDB" id="A0A0M0LH01"/>
<keyword evidence="1" id="KW-0812">Transmembrane</keyword>
<feature type="transmembrane region" description="Helical" evidence="1">
    <location>
        <begin position="30"/>
        <end position="46"/>
    </location>
</feature>
<feature type="transmembrane region" description="Helical" evidence="1">
    <location>
        <begin position="7"/>
        <end position="24"/>
    </location>
</feature>
<dbReference type="RefSeq" id="WP_053399519.1">
    <property type="nucleotide sequence ID" value="NZ_JAMAUM010000002.1"/>
</dbReference>
<feature type="transmembrane region" description="Helical" evidence="1">
    <location>
        <begin position="83"/>
        <end position="102"/>
    </location>
</feature>
<feature type="transmembrane region" description="Helical" evidence="1">
    <location>
        <begin position="53"/>
        <end position="71"/>
    </location>
</feature>
<evidence type="ECO:0000313" key="3">
    <source>
        <dbReference type="Proteomes" id="UP000037558"/>
    </source>
</evidence>
<organism evidence="2 3">
    <name type="scientific">Priestia koreensis</name>
    <dbReference type="NCBI Taxonomy" id="284581"/>
    <lineage>
        <taxon>Bacteria</taxon>
        <taxon>Bacillati</taxon>
        <taxon>Bacillota</taxon>
        <taxon>Bacilli</taxon>
        <taxon>Bacillales</taxon>
        <taxon>Bacillaceae</taxon>
        <taxon>Priestia</taxon>
    </lineage>
</organism>
<evidence type="ECO:0000256" key="1">
    <source>
        <dbReference type="SAM" id="Phobius"/>
    </source>
</evidence>
<sequence length="254" mass="29072">MKRNSTLWIVAGLMLIMLLTIAYLPLERAVINYIMIFAYILVLLSVNSSKSFIALLVMVLGYGFALTFYCYKAGFTGGIQAQFVVLHLFLTASLLLLWILFYHVKRLIKKVNTLEAQVQNLEKYEDVPNLLSENEFVSQAQLLITGTKRRNESSYLLKVQSTHQNETSKSTLYTATKICLEMLRNNYDLVTRYEDQMLLIFLQNTDESGAQVVINRMKEKLKIEFSTSAVSIQSTPIDTLESAFEDFNVRMNEA</sequence>
<protein>
    <recommendedName>
        <fullName evidence="4">GGDEF domain-containing protein</fullName>
    </recommendedName>
</protein>
<accession>A0A0M0LH01</accession>
<dbReference type="PATRIC" id="fig|284581.3.peg.447"/>
<comment type="caution">
    <text evidence="2">The sequence shown here is derived from an EMBL/GenBank/DDBJ whole genome shotgun (WGS) entry which is preliminary data.</text>
</comment>
<dbReference type="EMBL" id="LILC01000002">
    <property type="protein sequence ID" value="KOO50365.1"/>
    <property type="molecule type" value="Genomic_DNA"/>
</dbReference>
<evidence type="ECO:0000313" key="2">
    <source>
        <dbReference type="EMBL" id="KOO50365.1"/>
    </source>
</evidence>
<keyword evidence="3" id="KW-1185">Reference proteome</keyword>
<dbReference type="OrthoDB" id="1952191at2"/>
<proteinExistence type="predicted"/>
<dbReference type="Proteomes" id="UP000037558">
    <property type="component" value="Unassembled WGS sequence"/>
</dbReference>